<dbReference type="GO" id="GO:0051539">
    <property type="term" value="F:4 iron, 4 sulfur cluster binding"/>
    <property type="evidence" value="ECO:0007669"/>
    <property type="project" value="UniProtKB-KW"/>
</dbReference>
<dbReference type="AlphaFoldDB" id="X1F6G2"/>
<protein>
    <recommendedName>
        <fullName evidence="5">NADH-ubiquinone oxidoreductase 51kDa subunit FMN-binding domain-containing protein</fullName>
    </recommendedName>
</protein>
<evidence type="ECO:0000256" key="2">
    <source>
        <dbReference type="ARBA" id="ARBA00022723"/>
    </source>
</evidence>
<evidence type="ECO:0000259" key="5">
    <source>
        <dbReference type="Pfam" id="PF01512"/>
    </source>
</evidence>
<dbReference type="Pfam" id="PF01512">
    <property type="entry name" value="Complex1_51K"/>
    <property type="match status" value="1"/>
</dbReference>
<dbReference type="PANTHER" id="PTHR43578:SF3">
    <property type="entry name" value="NADH-QUINONE OXIDOREDUCTASE SUBUNIT F"/>
    <property type="match status" value="1"/>
</dbReference>
<comment type="caution">
    <text evidence="6">The sequence shown here is derived from an EMBL/GenBank/DDBJ whole genome shotgun (WGS) entry which is preliminary data.</text>
</comment>
<dbReference type="SUPFAM" id="SSF142019">
    <property type="entry name" value="Nqo1 FMN-binding domain-like"/>
    <property type="match status" value="1"/>
</dbReference>
<dbReference type="GO" id="GO:0046872">
    <property type="term" value="F:metal ion binding"/>
    <property type="evidence" value="ECO:0007669"/>
    <property type="project" value="UniProtKB-KW"/>
</dbReference>
<keyword evidence="2" id="KW-0479">Metal-binding</keyword>
<feature type="domain" description="NADH-ubiquinone oxidoreductase 51kDa subunit FMN-binding" evidence="5">
    <location>
        <begin position="47"/>
        <end position="83"/>
    </location>
</feature>
<evidence type="ECO:0000256" key="4">
    <source>
        <dbReference type="ARBA" id="ARBA00023014"/>
    </source>
</evidence>
<evidence type="ECO:0000256" key="1">
    <source>
        <dbReference type="ARBA" id="ARBA00022485"/>
    </source>
</evidence>
<dbReference type="InterPro" id="IPR011538">
    <property type="entry name" value="Nuo51_FMN-bd"/>
</dbReference>
<keyword evidence="4" id="KW-0411">Iron-sulfur</keyword>
<evidence type="ECO:0000313" key="6">
    <source>
        <dbReference type="EMBL" id="GAH40497.1"/>
    </source>
</evidence>
<dbReference type="EMBL" id="BARU01005726">
    <property type="protein sequence ID" value="GAH40497.1"/>
    <property type="molecule type" value="Genomic_DNA"/>
</dbReference>
<feature type="non-terminal residue" evidence="6">
    <location>
        <position position="83"/>
    </location>
</feature>
<dbReference type="Gene3D" id="6.10.250.1450">
    <property type="match status" value="1"/>
</dbReference>
<dbReference type="Gene3D" id="3.40.50.11540">
    <property type="entry name" value="NADH-ubiquinone oxidoreductase 51kDa subunit"/>
    <property type="match status" value="1"/>
</dbReference>
<keyword evidence="1" id="KW-0004">4Fe-4S</keyword>
<reference evidence="6" key="1">
    <citation type="journal article" date="2014" name="Front. Microbiol.">
        <title>High frequency of phylogenetically diverse reductive dehalogenase-homologous genes in deep subseafloor sedimentary metagenomes.</title>
        <authorList>
            <person name="Kawai M."/>
            <person name="Futagami T."/>
            <person name="Toyoda A."/>
            <person name="Takaki Y."/>
            <person name="Nishi S."/>
            <person name="Hori S."/>
            <person name="Arai W."/>
            <person name="Tsubouchi T."/>
            <person name="Morono Y."/>
            <person name="Uchiyama I."/>
            <person name="Ito T."/>
            <person name="Fujiyama A."/>
            <person name="Inagaki F."/>
            <person name="Takami H."/>
        </authorList>
    </citation>
    <scope>NUCLEOTIDE SEQUENCE</scope>
    <source>
        <strain evidence="6">Expedition CK06-06</strain>
    </source>
</reference>
<sequence length="83" mass="9311">MPQKRVVLQNCEIIDPRDIHTFIQRDGFQALRKAVEEMSPEEVIDEIKSSGLRGRGGAGFPTGLKLDLTRRSPGEEKFIICNA</sequence>
<gene>
    <name evidence="6" type="ORF">S03H2_11202</name>
</gene>
<dbReference type="InterPro" id="IPR037225">
    <property type="entry name" value="Nuo51_FMN-bd_sf"/>
</dbReference>
<proteinExistence type="predicted"/>
<evidence type="ECO:0000256" key="3">
    <source>
        <dbReference type="ARBA" id="ARBA00023004"/>
    </source>
</evidence>
<keyword evidence="3" id="KW-0408">Iron</keyword>
<organism evidence="6">
    <name type="scientific">marine sediment metagenome</name>
    <dbReference type="NCBI Taxonomy" id="412755"/>
    <lineage>
        <taxon>unclassified sequences</taxon>
        <taxon>metagenomes</taxon>
        <taxon>ecological metagenomes</taxon>
    </lineage>
</organism>
<dbReference type="PANTHER" id="PTHR43578">
    <property type="entry name" value="NADH-QUINONE OXIDOREDUCTASE SUBUNIT F"/>
    <property type="match status" value="1"/>
</dbReference>
<accession>X1F6G2</accession>
<name>X1F6G2_9ZZZZ</name>